<dbReference type="GO" id="GO:0016705">
    <property type="term" value="F:oxidoreductase activity, acting on paired donors, with incorporation or reduction of molecular oxygen"/>
    <property type="evidence" value="ECO:0007669"/>
    <property type="project" value="InterPro"/>
</dbReference>
<keyword evidence="5 7" id="KW-0408">Iron</keyword>
<keyword evidence="2 7" id="KW-0349">Heme</keyword>
<keyword evidence="4 7" id="KW-0560">Oxidoreductase</keyword>
<comment type="similarity">
    <text evidence="1 7">Belongs to the cytochrome P450 family.</text>
</comment>
<evidence type="ECO:0000256" key="5">
    <source>
        <dbReference type="ARBA" id="ARBA00023004"/>
    </source>
</evidence>
<dbReference type="GO" id="GO:0005506">
    <property type="term" value="F:iron ion binding"/>
    <property type="evidence" value="ECO:0007669"/>
    <property type="project" value="InterPro"/>
</dbReference>
<evidence type="ECO:0000256" key="4">
    <source>
        <dbReference type="ARBA" id="ARBA00023002"/>
    </source>
</evidence>
<protein>
    <submittedName>
        <fullName evidence="9">Cytochrome</fullName>
    </submittedName>
</protein>
<gene>
    <name evidence="9" type="ORF">AOZ06_19895</name>
</gene>
<keyword evidence="10" id="KW-1185">Reference proteome</keyword>
<dbReference type="Gene3D" id="1.10.630.10">
    <property type="entry name" value="Cytochrome P450"/>
    <property type="match status" value="1"/>
</dbReference>
<keyword evidence="3 7" id="KW-0479">Metal-binding</keyword>
<dbReference type="Proteomes" id="UP000063699">
    <property type="component" value="Chromosome"/>
</dbReference>
<proteinExistence type="inferred from homology"/>
<dbReference type="RefSeq" id="WP_054290781.1">
    <property type="nucleotide sequence ID" value="NZ_CP012752.1"/>
</dbReference>
<accession>A0A0N9HYT3</accession>
<dbReference type="InterPro" id="IPR002397">
    <property type="entry name" value="Cyt_P450_B"/>
</dbReference>
<evidence type="ECO:0000256" key="3">
    <source>
        <dbReference type="ARBA" id="ARBA00022723"/>
    </source>
</evidence>
<dbReference type="FunFam" id="1.10.630.10:FF:000018">
    <property type="entry name" value="Cytochrome P450 monooxygenase"/>
    <property type="match status" value="1"/>
</dbReference>
<dbReference type="GO" id="GO:0020037">
    <property type="term" value="F:heme binding"/>
    <property type="evidence" value="ECO:0007669"/>
    <property type="project" value="InterPro"/>
</dbReference>
<dbReference type="PRINTS" id="PR00385">
    <property type="entry name" value="P450"/>
</dbReference>
<keyword evidence="6 7" id="KW-0503">Monooxygenase</keyword>
<evidence type="ECO:0000256" key="8">
    <source>
        <dbReference type="SAM" id="MobiDB-lite"/>
    </source>
</evidence>
<dbReference type="AlphaFoldDB" id="A0A0N9HYT3"/>
<reference evidence="9 10" key="1">
    <citation type="submission" date="2015-07" db="EMBL/GenBank/DDBJ databases">
        <title>Genome sequencing of Kibdelosporangium phytohabitans.</title>
        <authorList>
            <person name="Qin S."/>
            <person name="Xing K."/>
        </authorList>
    </citation>
    <scope>NUCLEOTIDE SEQUENCE [LARGE SCALE GENOMIC DNA]</scope>
    <source>
        <strain evidence="9 10">KLBMP1111</strain>
    </source>
</reference>
<organism evidence="9 10">
    <name type="scientific">Kibdelosporangium phytohabitans</name>
    <dbReference type="NCBI Taxonomy" id="860235"/>
    <lineage>
        <taxon>Bacteria</taxon>
        <taxon>Bacillati</taxon>
        <taxon>Actinomycetota</taxon>
        <taxon>Actinomycetes</taxon>
        <taxon>Pseudonocardiales</taxon>
        <taxon>Pseudonocardiaceae</taxon>
        <taxon>Kibdelosporangium</taxon>
    </lineage>
</organism>
<evidence type="ECO:0000313" key="10">
    <source>
        <dbReference type="Proteomes" id="UP000063699"/>
    </source>
</evidence>
<dbReference type="InterPro" id="IPR001128">
    <property type="entry name" value="Cyt_P450"/>
</dbReference>
<sequence length="402" mass="44087">MTESIPSPTTRPITLPSERTPGCPFDPPPELMNLPPVSPLQFADGHVGWLVTGYSAARTVLIDPRFSTRPELKRPVFGIAPRPGGARKPAAPGWFVGMDAPEHTRYRRLLLSEFTVRRIKQLEPRIEEITAQRLDAMRAAGPPADLVKEFALPIPSLVICELLGVPYSDHAFFEEQSRAIVRFDTTQDAIMAALGTLSGYLRELVVGKRARPADDMLGRLITGTDLDDEELTNIALVLLVAGHETTANMLSVGTFALLQHPGQIARLGSPDAVEELLRYLTIVHLGTPVRAALTDVELEGALIREGDSVVLGLPAVNRDAELFGDPGELRLDRDDARRHLGFGAGIHQCLGQQLARVEMRIGYTRLFERFPTLRLAIPPEEVVMRDTAVVYSAQALPVAWDA</sequence>
<dbReference type="OrthoDB" id="4133219at2"/>
<dbReference type="InterPro" id="IPR017972">
    <property type="entry name" value="Cyt_P450_CS"/>
</dbReference>
<dbReference type="InterPro" id="IPR036396">
    <property type="entry name" value="Cyt_P450_sf"/>
</dbReference>
<dbReference type="KEGG" id="kphy:AOZ06_19895"/>
<dbReference type="STRING" id="860235.AOZ06_19895"/>
<feature type="compositionally biased region" description="Polar residues" evidence="8">
    <location>
        <begin position="1"/>
        <end position="12"/>
    </location>
</feature>
<evidence type="ECO:0000256" key="1">
    <source>
        <dbReference type="ARBA" id="ARBA00010617"/>
    </source>
</evidence>
<evidence type="ECO:0000313" key="9">
    <source>
        <dbReference type="EMBL" id="ALG08875.1"/>
    </source>
</evidence>
<name>A0A0N9HYT3_9PSEU</name>
<dbReference type="PRINTS" id="PR00359">
    <property type="entry name" value="BP450"/>
</dbReference>
<dbReference type="EMBL" id="CP012752">
    <property type="protein sequence ID" value="ALG08875.1"/>
    <property type="molecule type" value="Genomic_DNA"/>
</dbReference>
<dbReference type="SUPFAM" id="SSF48264">
    <property type="entry name" value="Cytochrome P450"/>
    <property type="match status" value="1"/>
</dbReference>
<dbReference type="PANTHER" id="PTHR46696:SF1">
    <property type="entry name" value="CYTOCHROME P450 YJIB-RELATED"/>
    <property type="match status" value="1"/>
</dbReference>
<evidence type="ECO:0000256" key="2">
    <source>
        <dbReference type="ARBA" id="ARBA00022617"/>
    </source>
</evidence>
<dbReference type="PROSITE" id="PS00086">
    <property type="entry name" value="CYTOCHROME_P450"/>
    <property type="match status" value="1"/>
</dbReference>
<dbReference type="PANTHER" id="PTHR46696">
    <property type="entry name" value="P450, PUTATIVE (EUROFUNG)-RELATED"/>
    <property type="match status" value="1"/>
</dbReference>
<evidence type="ECO:0000256" key="6">
    <source>
        <dbReference type="ARBA" id="ARBA00023033"/>
    </source>
</evidence>
<dbReference type="GO" id="GO:0004497">
    <property type="term" value="F:monooxygenase activity"/>
    <property type="evidence" value="ECO:0007669"/>
    <property type="project" value="UniProtKB-KW"/>
</dbReference>
<feature type="region of interest" description="Disordered" evidence="8">
    <location>
        <begin position="1"/>
        <end position="23"/>
    </location>
</feature>
<dbReference type="CDD" id="cd11030">
    <property type="entry name" value="CYP105-like"/>
    <property type="match status" value="1"/>
</dbReference>
<dbReference type="Pfam" id="PF00067">
    <property type="entry name" value="p450"/>
    <property type="match status" value="1"/>
</dbReference>
<evidence type="ECO:0000256" key="7">
    <source>
        <dbReference type="RuleBase" id="RU000461"/>
    </source>
</evidence>